<comment type="function">
    <text evidence="3">Covalently attaches a chromophore to Cys residue(s) of phycobiliproteins.</text>
</comment>
<dbReference type="Gene3D" id="2.40.128.590">
    <property type="entry name" value="CpcT/CpeT domain"/>
    <property type="match status" value="1"/>
</dbReference>
<dbReference type="InterPro" id="IPR010404">
    <property type="entry name" value="CpcT/CpeT"/>
</dbReference>
<name>A0A8J7DMK0_9CYAN</name>
<evidence type="ECO:0000313" key="5">
    <source>
        <dbReference type="Proteomes" id="UP000636505"/>
    </source>
</evidence>
<evidence type="ECO:0000256" key="1">
    <source>
        <dbReference type="ARBA" id="ARBA00008206"/>
    </source>
</evidence>
<dbReference type="GO" id="GO:0017006">
    <property type="term" value="P:protein-tetrapyrrole linkage"/>
    <property type="evidence" value="ECO:0007669"/>
    <property type="project" value="UniProtKB-UniRule"/>
</dbReference>
<dbReference type="GO" id="GO:0016829">
    <property type="term" value="F:lyase activity"/>
    <property type="evidence" value="ECO:0007669"/>
    <property type="project" value="UniProtKB-KW"/>
</dbReference>
<dbReference type="InterPro" id="IPR038672">
    <property type="entry name" value="CpcT/CpeT_sf"/>
</dbReference>
<evidence type="ECO:0000256" key="2">
    <source>
        <dbReference type="ARBA" id="ARBA00023239"/>
    </source>
</evidence>
<dbReference type="EMBL" id="JADEXG010000009">
    <property type="protein sequence ID" value="MBE9076835.1"/>
    <property type="molecule type" value="Genomic_DNA"/>
</dbReference>
<evidence type="ECO:0000313" key="4">
    <source>
        <dbReference type="EMBL" id="MBE9076835.1"/>
    </source>
</evidence>
<reference evidence="4" key="1">
    <citation type="submission" date="2020-10" db="EMBL/GenBank/DDBJ databases">
        <authorList>
            <person name="Castelo-Branco R."/>
            <person name="Eusebio N."/>
            <person name="Adriana R."/>
            <person name="Vieira A."/>
            <person name="Brugerolle De Fraissinette N."/>
            <person name="Rezende De Castro R."/>
            <person name="Schneider M.P."/>
            <person name="Vasconcelos V."/>
            <person name="Leao P.N."/>
        </authorList>
    </citation>
    <scope>NUCLEOTIDE SEQUENCE</scope>
    <source>
        <strain evidence="4">LEGE 07310</strain>
    </source>
</reference>
<sequence length="206" mass="23103">MASPFQQLASALAGEFENQAQVAADPAWYVHLRLWQRPILALSAPSENSVMLFLEQVNLASETPYRQRLLQLKQSDCQLRAEYYALRQPHQFQGAGQQPALLANLTENDCIHLPDCELGIELRSEIGSPAFKATLPEGQLCAFEVNGQRKYVYLGFEVNATDPNGPTELLIFDKGIDPETKKALWGALMGPYRLVKQQDYSSDWGF</sequence>
<dbReference type="CDD" id="cd16338">
    <property type="entry name" value="CpcT"/>
    <property type="match status" value="1"/>
</dbReference>
<organism evidence="4 5">
    <name type="scientific">Vasconcelosia minhoensis LEGE 07310</name>
    <dbReference type="NCBI Taxonomy" id="915328"/>
    <lineage>
        <taxon>Bacteria</taxon>
        <taxon>Bacillati</taxon>
        <taxon>Cyanobacteriota</taxon>
        <taxon>Cyanophyceae</taxon>
        <taxon>Nodosilineales</taxon>
        <taxon>Cymatolegaceae</taxon>
        <taxon>Vasconcelosia</taxon>
        <taxon>Vasconcelosia minhoensis</taxon>
    </lineage>
</organism>
<dbReference type="AlphaFoldDB" id="A0A8J7DMK0"/>
<comment type="similarity">
    <text evidence="1 3">Belongs to the CpcT/CpeT biliprotein lyase family.</text>
</comment>
<dbReference type="PANTHER" id="PTHR35137:SF1">
    <property type="entry name" value="CHROMOPHORE LYASE CRL, CHLOROPLASTIC"/>
    <property type="match status" value="1"/>
</dbReference>
<dbReference type="PANTHER" id="PTHR35137">
    <property type="entry name" value="CHROMOPHORE LYASE CRL, CHLOROPLASTIC"/>
    <property type="match status" value="1"/>
</dbReference>
<keyword evidence="5" id="KW-1185">Reference proteome</keyword>
<evidence type="ECO:0000256" key="3">
    <source>
        <dbReference type="HAMAP-Rule" id="MF_01460"/>
    </source>
</evidence>
<dbReference type="Pfam" id="PF06206">
    <property type="entry name" value="CpeT"/>
    <property type="match status" value="1"/>
</dbReference>
<dbReference type="Proteomes" id="UP000636505">
    <property type="component" value="Unassembled WGS sequence"/>
</dbReference>
<dbReference type="RefSeq" id="WP_193905492.1">
    <property type="nucleotide sequence ID" value="NZ_JADEXG010000009.1"/>
</dbReference>
<protein>
    <recommendedName>
        <fullName evidence="3">Chromophore lyase CpcT/CpeT</fullName>
        <ecNumber evidence="3">4.-.-.-</ecNumber>
    </recommendedName>
</protein>
<dbReference type="HAMAP" id="MF_01460">
    <property type="entry name" value="Chrphore_lyase_CpxT"/>
    <property type="match status" value="1"/>
</dbReference>
<gene>
    <name evidence="3" type="primary">cpcT</name>
    <name evidence="4" type="ORF">IQ241_05920</name>
</gene>
<dbReference type="EC" id="4.-.-.-" evidence="3"/>
<comment type="caution">
    <text evidence="4">The sequence shown here is derived from an EMBL/GenBank/DDBJ whole genome shotgun (WGS) entry which is preliminary data.</text>
</comment>
<accession>A0A8J7DMK0</accession>
<proteinExistence type="inferred from homology"/>
<keyword evidence="2 3" id="KW-0456">Lyase</keyword>